<feature type="transmembrane region" description="Helical" evidence="1">
    <location>
        <begin position="7"/>
        <end position="28"/>
    </location>
</feature>
<evidence type="ECO:0000313" key="2">
    <source>
        <dbReference type="EMBL" id="PAV83306.1"/>
    </source>
</evidence>
<name>A0A2A2LAM8_9BILA</name>
<keyword evidence="1" id="KW-0472">Membrane</keyword>
<keyword evidence="1" id="KW-0812">Transmembrane</keyword>
<gene>
    <name evidence="2" type="ORF">WR25_19276</name>
</gene>
<dbReference type="AlphaFoldDB" id="A0A2A2LAM8"/>
<proteinExistence type="predicted"/>
<accession>A0A2A2LAM8</accession>
<dbReference type="EMBL" id="LIAE01006968">
    <property type="protein sequence ID" value="PAV83306.1"/>
    <property type="molecule type" value="Genomic_DNA"/>
</dbReference>
<evidence type="ECO:0000313" key="3">
    <source>
        <dbReference type="Proteomes" id="UP000218231"/>
    </source>
</evidence>
<comment type="caution">
    <text evidence="2">The sequence shown here is derived from an EMBL/GenBank/DDBJ whole genome shotgun (WGS) entry which is preliminary data.</text>
</comment>
<protein>
    <submittedName>
        <fullName evidence="2">Uncharacterized protein</fullName>
    </submittedName>
</protein>
<evidence type="ECO:0000256" key="1">
    <source>
        <dbReference type="SAM" id="Phobius"/>
    </source>
</evidence>
<sequence length="76" mass="8655">MGLTKRSLGELGAFAALIVSMHFAYYTIQRNDSLVAPDQRRELFYVRWLKDAFPSLKQYGVVEEGPIGKPQPKKPE</sequence>
<reference evidence="2 3" key="1">
    <citation type="journal article" date="2017" name="Curr. Biol.">
        <title>Genome architecture and evolution of a unichromosomal asexual nematode.</title>
        <authorList>
            <person name="Fradin H."/>
            <person name="Zegar C."/>
            <person name="Gutwein M."/>
            <person name="Lucas J."/>
            <person name="Kovtun M."/>
            <person name="Corcoran D."/>
            <person name="Baugh L.R."/>
            <person name="Kiontke K."/>
            <person name="Gunsalus K."/>
            <person name="Fitch D.H."/>
            <person name="Piano F."/>
        </authorList>
    </citation>
    <scope>NUCLEOTIDE SEQUENCE [LARGE SCALE GENOMIC DNA]</scope>
    <source>
        <strain evidence="2">PF1309</strain>
    </source>
</reference>
<keyword evidence="3" id="KW-1185">Reference proteome</keyword>
<dbReference type="OrthoDB" id="5833121at2759"/>
<organism evidence="2 3">
    <name type="scientific">Diploscapter pachys</name>
    <dbReference type="NCBI Taxonomy" id="2018661"/>
    <lineage>
        <taxon>Eukaryota</taxon>
        <taxon>Metazoa</taxon>
        <taxon>Ecdysozoa</taxon>
        <taxon>Nematoda</taxon>
        <taxon>Chromadorea</taxon>
        <taxon>Rhabditida</taxon>
        <taxon>Rhabditina</taxon>
        <taxon>Rhabditomorpha</taxon>
        <taxon>Rhabditoidea</taxon>
        <taxon>Rhabditidae</taxon>
        <taxon>Diploscapter</taxon>
    </lineage>
</organism>
<dbReference type="STRING" id="2018661.A0A2A2LAM8"/>
<dbReference type="Proteomes" id="UP000218231">
    <property type="component" value="Unassembled WGS sequence"/>
</dbReference>
<keyword evidence="1" id="KW-1133">Transmembrane helix</keyword>